<dbReference type="Gene3D" id="1.20.1250.20">
    <property type="entry name" value="MFS general substrate transporter like domains"/>
    <property type="match status" value="1"/>
</dbReference>
<feature type="transmembrane region" description="Helical" evidence="5">
    <location>
        <begin position="295"/>
        <end position="317"/>
    </location>
</feature>
<protein>
    <submittedName>
        <fullName evidence="7">MFS transporter</fullName>
    </submittedName>
</protein>
<feature type="transmembrane region" description="Helical" evidence="5">
    <location>
        <begin position="136"/>
        <end position="161"/>
    </location>
</feature>
<dbReference type="InterPro" id="IPR011701">
    <property type="entry name" value="MFS"/>
</dbReference>
<feature type="transmembrane region" description="Helical" evidence="5">
    <location>
        <begin position="354"/>
        <end position="380"/>
    </location>
</feature>
<feature type="transmembrane region" description="Helical" evidence="5">
    <location>
        <begin position="198"/>
        <end position="215"/>
    </location>
</feature>
<feature type="transmembrane region" description="Helical" evidence="5">
    <location>
        <begin position="268"/>
        <end position="289"/>
    </location>
</feature>
<evidence type="ECO:0000256" key="2">
    <source>
        <dbReference type="ARBA" id="ARBA00022692"/>
    </source>
</evidence>
<feature type="transmembrane region" description="Helical" evidence="5">
    <location>
        <begin position="77"/>
        <end position="96"/>
    </location>
</feature>
<keyword evidence="3 5" id="KW-1133">Transmembrane helix</keyword>
<name>A0A1E8Q800_9MYCO</name>
<feature type="transmembrane region" description="Helical" evidence="5">
    <location>
        <begin position="12"/>
        <end position="30"/>
    </location>
</feature>
<dbReference type="InterPro" id="IPR036259">
    <property type="entry name" value="MFS_trans_sf"/>
</dbReference>
<evidence type="ECO:0000313" key="7">
    <source>
        <dbReference type="EMBL" id="OFJ54361.1"/>
    </source>
</evidence>
<dbReference type="PROSITE" id="PS50850">
    <property type="entry name" value="MFS"/>
    <property type="match status" value="1"/>
</dbReference>
<evidence type="ECO:0000313" key="8">
    <source>
        <dbReference type="Proteomes" id="UP000178953"/>
    </source>
</evidence>
<organism evidence="7 8">
    <name type="scientific">Mycolicibacterium grossiae</name>
    <dbReference type="NCBI Taxonomy" id="1552759"/>
    <lineage>
        <taxon>Bacteria</taxon>
        <taxon>Bacillati</taxon>
        <taxon>Actinomycetota</taxon>
        <taxon>Actinomycetes</taxon>
        <taxon>Mycobacteriales</taxon>
        <taxon>Mycobacteriaceae</taxon>
        <taxon>Mycolicibacterium</taxon>
    </lineage>
</organism>
<evidence type="ECO:0000256" key="4">
    <source>
        <dbReference type="ARBA" id="ARBA00023136"/>
    </source>
</evidence>
<feature type="transmembrane region" description="Helical" evidence="5">
    <location>
        <begin position="472"/>
        <end position="492"/>
    </location>
</feature>
<feature type="transmembrane region" description="Helical" evidence="5">
    <location>
        <begin position="50"/>
        <end position="70"/>
    </location>
</feature>
<feature type="transmembrane region" description="Helical" evidence="5">
    <location>
        <begin position="167"/>
        <end position="186"/>
    </location>
</feature>
<dbReference type="GO" id="GO:0022857">
    <property type="term" value="F:transmembrane transporter activity"/>
    <property type="evidence" value="ECO:0007669"/>
    <property type="project" value="InterPro"/>
</dbReference>
<feature type="domain" description="Major facilitator superfamily (MFS) profile" evidence="6">
    <location>
        <begin position="12"/>
        <end position="496"/>
    </location>
</feature>
<dbReference type="CDD" id="cd17321">
    <property type="entry name" value="MFS_MMR_MDR_like"/>
    <property type="match status" value="1"/>
</dbReference>
<evidence type="ECO:0000256" key="1">
    <source>
        <dbReference type="ARBA" id="ARBA00004651"/>
    </source>
</evidence>
<dbReference type="AlphaFoldDB" id="A0A1E8Q800"/>
<dbReference type="Pfam" id="PF07690">
    <property type="entry name" value="MFS_1"/>
    <property type="match status" value="1"/>
</dbReference>
<evidence type="ECO:0000259" key="6">
    <source>
        <dbReference type="PROSITE" id="PS50850"/>
    </source>
</evidence>
<dbReference type="OrthoDB" id="9781469at2"/>
<dbReference type="EMBL" id="MCHX01000014">
    <property type="protein sequence ID" value="OFJ54361.1"/>
    <property type="molecule type" value="Genomic_DNA"/>
</dbReference>
<dbReference type="Proteomes" id="UP000178953">
    <property type="component" value="Unassembled WGS sequence"/>
</dbReference>
<proteinExistence type="predicted"/>
<keyword evidence="2 5" id="KW-0812">Transmembrane</keyword>
<feature type="transmembrane region" description="Helical" evidence="5">
    <location>
        <begin position="102"/>
        <end position="124"/>
    </location>
</feature>
<evidence type="ECO:0000256" key="5">
    <source>
        <dbReference type="SAM" id="Phobius"/>
    </source>
</evidence>
<feature type="transmembrane region" description="Helical" evidence="5">
    <location>
        <begin position="401"/>
        <end position="420"/>
    </location>
</feature>
<accession>A0A1E8Q800</accession>
<comment type="caution">
    <text evidence="7">The sequence shown here is derived from an EMBL/GenBank/DDBJ whole genome shotgun (WGS) entry which is preliminary data.</text>
</comment>
<dbReference type="PANTHER" id="PTHR42718">
    <property type="entry name" value="MAJOR FACILITATOR SUPERFAMILY MULTIDRUG TRANSPORTER MFSC"/>
    <property type="match status" value="1"/>
</dbReference>
<dbReference type="SUPFAM" id="SSF103473">
    <property type="entry name" value="MFS general substrate transporter"/>
    <property type="match status" value="1"/>
</dbReference>
<sequence>MAALSSRARLWLLIVACLDVSLVVSSMIALNTALGDIAVDTAATQAQLTWVVDGYTLVLACLLLPAGALGDRYGRRGALLCGLAIFAVASFAPVVFDSPMQIIAARAVAGAGAAFIMPATLSLLTAAYPRQERNKAVGIWAGVVGSGAVFGFIGSGLLLHAFAWQSIFWTFAGATAVLFVLTLTVSSSRDENATPLDWRGAALIGGAVAIFVFGIVEAPVRGWTHPLVWGCIAAGVAMAAAFAFVQLRLPHPLLDVRLFGRPDFATGAVGITILFFANFGFFFVAIQYIQLVMGYSALHTAFAIAPLIGPVLVLSATNEWYLPRVGLRLVLTVGLVLLAAGLFCMRLLEVDSDYLAVAWPLLVMSTGIGLCTAPTTSAVMGAVPDEKQGVASAVNDATREIGAALGIAVAGSILAAHYGTALGPRLADLPESVRGPATDSLAQALAVSERLGPAGPRLADLARVAFLESMNASLVVLAGVIVAAAAVIALWAPGRDGRQLRFVRRLLDRRSSTVTH</sequence>
<feature type="transmembrane region" description="Helical" evidence="5">
    <location>
        <begin position="329"/>
        <end position="348"/>
    </location>
</feature>
<keyword evidence="4 5" id="KW-0472">Membrane</keyword>
<feature type="transmembrane region" description="Helical" evidence="5">
    <location>
        <begin position="227"/>
        <end position="247"/>
    </location>
</feature>
<keyword evidence="8" id="KW-1185">Reference proteome</keyword>
<evidence type="ECO:0000256" key="3">
    <source>
        <dbReference type="ARBA" id="ARBA00022989"/>
    </source>
</evidence>
<dbReference type="PANTHER" id="PTHR42718:SF42">
    <property type="entry name" value="EXPORT PROTEIN"/>
    <property type="match status" value="1"/>
</dbReference>
<dbReference type="Gene3D" id="1.20.1720.10">
    <property type="entry name" value="Multidrug resistance protein D"/>
    <property type="match status" value="1"/>
</dbReference>
<comment type="subcellular location">
    <subcellularLocation>
        <location evidence="1">Cell membrane</location>
        <topology evidence="1">Multi-pass membrane protein</topology>
    </subcellularLocation>
</comment>
<dbReference type="GO" id="GO:0005886">
    <property type="term" value="C:plasma membrane"/>
    <property type="evidence" value="ECO:0007669"/>
    <property type="project" value="UniProtKB-SubCell"/>
</dbReference>
<dbReference type="InterPro" id="IPR020846">
    <property type="entry name" value="MFS_dom"/>
</dbReference>
<reference evidence="7 8" key="1">
    <citation type="submission" date="2016-09" db="EMBL/GenBank/DDBJ databases">
        <title>genome sequence of Mycobacterium sp. 739 SCH.</title>
        <authorList>
            <person name="Greninger A.L."/>
            <person name="Qin X."/>
            <person name="Jerome K."/>
            <person name="Vora S."/>
            <person name="Quinn K."/>
        </authorList>
    </citation>
    <scope>NUCLEOTIDE SEQUENCE [LARGE SCALE GENOMIC DNA]</scope>
    <source>
        <strain evidence="7 8">SCH</strain>
    </source>
</reference>
<gene>
    <name evidence="7" type="ORF">BEL07_07905</name>
</gene>